<protein>
    <recommendedName>
        <fullName evidence="1">HTH cro/C1-type domain-containing protein</fullName>
    </recommendedName>
</protein>
<dbReference type="STRING" id="56193.YP76_09875"/>
<proteinExistence type="predicted"/>
<evidence type="ECO:0000313" key="3">
    <source>
        <dbReference type="Proteomes" id="UP000033874"/>
    </source>
</evidence>
<gene>
    <name evidence="2" type="ORF">YP76_09875</name>
</gene>
<dbReference type="InterPro" id="IPR010982">
    <property type="entry name" value="Lambda_DNA-bd_dom_sf"/>
</dbReference>
<dbReference type="PATRIC" id="fig|56193.3.peg.2051"/>
<reference evidence="2 3" key="1">
    <citation type="submission" date="2015-04" db="EMBL/GenBank/DDBJ databases">
        <title>Genome sequence of aromatic hydrocarbons-degrading Sphingobium chungbukense DJ77.</title>
        <authorList>
            <person name="Kim Y.-C."/>
            <person name="Chae J.-C."/>
        </authorList>
    </citation>
    <scope>NUCLEOTIDE SEQUENCE [LARGE SCALE GENOMIC DNA]</scope>
    <source>
        <strain evidence="2 3">DJ77</strain>
    </source>
</reference>
<dbReference type="EMBL" id="LBIC01000004">
    <property type="protein sequence ID" value="KKW92236.1"/>
    <property type="molecule type" value="Genomic_DNA"/>
</dbReference>
<organism evidence="2 3">
    <name type="scientific">Sphingobium chungbukense</name>
    <dbReference type="NCBI Taxonomy" id="56193"/>
    <lineage>
        <taxon>Bacteria</taxon>
        <taxon>Pseudomonadati</taxon>
        <taxon>Pseudomonadota</taxon>
        <taxon>Alphaproteobacteria</taxon>
        <taxon>Sphingomonadales</taxon>
        <taxon>Sphingomonadaceae</taxon>
        <taxon>Sphingobium</taxon>
    </lineage>
</organism>
<accession>A0A0M3ATH6</accession>
<dbReference type="AlphaFoldDB" id="A0A0M3ATH6"/>
<dbReference type="Gene3D" id="1.10.260.40">
    <property type="entry name" value="lambda repressor-like DNA-binding domains"/>
    <property type="match status" value="1"/>
</dbReference>
<dbReference type="InterPro" id="IPR001387">
    <property type="entry name" value="Cro/C1-type_HTH"/>
</dbReference>
<dbReference type="RefSeq" id="WP_046763440.1">
    <property type="nucleotide sequence ID" value="NZ_LBIC01000004.1"/>
</dbReference>
<dbReference type="GO" id="GO:0003677">
    <property type="term" value="F:DNA binding"/>
    <property type="evidence" value="ECO:0007669"/>
    <property type="project" value="InterPro"/>
</dbReference>
<name>A0A0M3ATH6_9SPHN</name>
<keyword evidence="3" id="KW-1185">Reference proteome</keyword>
<dbReference type="CDD" id="cd00093">
    <property type="entry name" value="HTH_XRE"/>
    <property type="match status" value="1"/>
</dbReference>
<comment type="caution">
    <text evidence="2">The sequence shown here is derived from an EMBL/GenBank/DDBJ whole genome shotgun (WGS) entry which is preliminary data.</text>
</comment>
<dbReference type="SUPFAM" id="SSF47413">
    <property type="entry name" value="lambda repressor-like DNA-binding domains"/>
    <property type="match status" value="1"/>
</dbReference>
<evidence type="ECO:0000313" key="2">
    <source>
        <dbReference type="EMBL" id="KKW92236.1"/>
    </source>
</evidence>
<evidence type="ECO:0000259" key="1">
    <source>
        <dbReference type="PROSITE" id="PS50943"/>
    </source>
</evidence>
<dbReference type="Proteomes" id="UP000033874">
    <property type="component" value="Unassembled WGS sequence"/>
</dbReference>
<feature type="domain" description="HTH cro/C1-type" evidence="1">
    <location>
        <begin position="6"/>
        <end position="39"/>
    </location>
</feature>
<sequence length="90" mass="9980">MTPDELKNIRKGLGWTQMDMAMALDMSRKAVVEMEGGKAAIEHRTGLAVLYLAEHPEVLTERRALLQEFAQRVGIEQAMAAQGKTRGRIG</sequence>
<dbReference type="PROSITE" id="PS50943">
    <property type="entry name" value="HTH_CROC1"/>
    <property type="match status" value="1"/>
</dbReference>